<organism evidence="6 7">
    <name type="scientific">Bordetella genomosp. 10</name>
    <dbReference type="NCBI Taxonomy" id="1416804"/>
    <lineage>
        <taxon>Bacteria</taxon>
        <taxon>Pseudomonadati</taxon>
        <taxon>Pseudomonadota</taxon>
        <taxon>Betaproteobacteria</taxon>
        <taxon>Burkholderiales</taxon>
        <taxon>Alcaligenaceae</taxon>
        <taxon>Bordetella</taxon>
    </lineage>
</organism>
<gene>
    <name evidence="6" type="ORF">CAL29_02175</name>
</gene>
<evidence type="ECO:0000256" key="1">
    <source>
        <dbReference type="ARBA" id="ARBA00009437"/>
    </source>
</evidence>
<comment type="similarity">
    <text evidence="1">Belongs to the LysR transcriptional regulatory family.</text>
</comment>
<dbReference type="FunFam" id="1.10.10.10:FF:000001">
    <property type="entry name" value="LysR family transcriptional regulator"/>
    <property type="match status" value="1"/>
</dbReference>
<protein>
    <submittedName>
        <fullName evidence="6">LysR family transcriptional regulator</fullName>
    </submittedName>
</protein>
<keyword evidence="3" id="KW-0238">DNA-binding</keyword>
<dbReference type="GO" id="GO:0003700">
    <property type="term" value="F:DNA-binding transcription factor activity"/>
    <property type="evidence" value="ECO:0007669"/>
    <property type="project" value="InterPro"/>
</dbReference>
<dbReference type="PANTHER" id="PTHR30346:SF17">
    <property type="entry name" value="LYSR FAMILY TRANSCRIPTIONAL REGULATOR"/>
    <property type="match status" value="1"/>
</dbReference>
<evidence type="ECO:0000256" key="2">
    <source>
        <dbReference type="ARBA" id="ARBA00023015"/>
    </source>
</evidence>
<dbReference type="PANTHER" id="PTHR30346">
    <property type="entry name" value="TRANSCRIPTIONAL DUAL REGULATOR HCAR-RELATED"/>
    <property type="match status" value="1"/>
</dbReference>
<dbReference type="Pfam" id="PF03466">
    <property type="entry name" value="LysR_substrate"/>
    <property type="match status" value="1"/>
</dbReference>
<dbReference type="AlphaFoldDB" id="A0A261SJS7"/>
<name>A0A261SJS7_9BORD</name>
<dbReference type="Proteomes" id="UP000216020">
    <property type="component" value="Unassembled WGS sequence"/>
</dbReference>
<dbReference type="GO" id="GO:0003677">
    <property type="term" value="F:DNA binding"/>
    <property type="evidence" value="ECO:0007669"/>
    <property type="project" value="UniProtKB-KW"/>
</dbReference>
<dbReference type="InterPro" id="IPR036388">
    <property type="entry name" value="WH-like_DNA-bd_sf"/>
</dbReference>
<reference evidence="7" key="1">
    <citation type="submission" date="2017-05" db="EMBL/GenBank/DDBJ databases">
        <title>Complete and WGS of Bordetella genogroups.</title>
        <authorList>
            <person name="Spilker T."/>
            <person name="Lipuma J."/>
        </authorList>
    </citation>
    <scope>NUCLEOTIDE SEQUENCE [LARGE SCALE GENOMIC DNA]</scope>
    <source>
        <strain evidence="7">AU16122</strain>
    </source>
</reference>
<dbReference type="EMBL" id="NEVM01000001">
    <property type="protein sequence ID" value="OZI37257.1"/>
    <property type="molecule type" value="Genomic_DNA"/>
</dbReference>
<dbReference type="SUPFAM" id="SSF53850">
    <property type="entry name" value="Periplasmic binding protein-like II"/>
    <property type="match status" value="1"/>
</dbReference>
<sequence>MEIRHLRAFAVVARELHFARAAELLGVSAPTLTVQIQELERAVQARLLQRTKRSVALTAAGVAFLAESEAVLARFDRAVDVGRRAGRGEVGAIALGYVGSAAYSGVLQEQTRRFLARWPEVEIRARELPMDELPSLLEDGKVDVAFVRTPVNLPASLSSRVLARDRFCLALPRDHALARGDGPVAARALAGESFVVPEQGSGLQEVARRGRFTPRISAVPGSLLAVLTQVSVGASVAVVPSVLRRVIALPHVAYRDIAGAVIPSQVAAIYRRHERAPGVRRFVAQILETPEPKPR</sequence>
<dbReference type="GO" id="GO:0032993">
    <property type="term" value="C:protein-DNA complex"/>
    <property type="evidence" value="ECO:0007669"/>
    <property type="project" value="TreeGrafter"/>
</dbReference>
<dbReference type="RefSeq" id="WP_094851363.1">
    <property type="nucleotide sequence ID" value="NZ_NEVM01000001.1"/>
</dbReference>
<dbReference type="PROSITE" id="PS50931">
    <property type="entry name" value="HTH_LYSR"/>
    <property type="match status" value="1"/>
</dbReference>
<dbReference type="InterPro" id="IPR000847">
    <property type="entry name" value="LysR_HTH_N"/>
</dbReference>
<feature type="domain" description="HTH lysR-type" evidence="5">
    <location>
        <begin position="1"/>
        <end position="58"/>
    </location>
</feature>
<dbReference type="CDD" id="cd08414">
    <property type="entry name" value="PBP2_LTTR_aromatics_like"/>
    <property type="match status" value="1"/>
</dbReference>
<evidence type="ECO:0000259" key="5">
    <source>
        <dbReference type="PROSITE" id="PS50931"/>
    </source>
</evidence>
<dbReference type="Gene3D" id="3.40.190.10">
    <property type="entry name" value="Periplasmic binding protein-like II"/>
    <property type="match status" value="2"/>
</dbReference>
<proteinExistence type="inferred from homology"/>
<dbReference type="Pfam" id="PF00126">
    <property type="entry name" value="HTH_1"/>
    <property type="match status" value="1"/>
</dbReference>
<accession>A0A261SJS7</accession>
<evidence type="ECO:0000256" key="3">
    <source>
        <dbReference type="ARBA" id="ARBA00023125"/>
    </source>
</evidence>
<dbReference type="InterPro" id="IPR036390">
    <property type="entry name" value="WH_DNA-bd_sf"/>
</dbReference>
<dbReference type="SUPFAM" id="SSF46785">
    <property type="entry name" value="Winged helix' DNA-binding domain"/>
    <property type="match status" value="1"/>
</dbReference>
<evidence type="ECO:0000313" key="7">
    <source>
        <dbReference type="Proteomes" id="UP000216020"/>
    </source>
</evidence>
<dbReference type="OrthoDB" id="9157176at2"/>
<evidence type="ECO:0000313" key="6">
    <source>
        <dbReference type="EMBL" id="OZI37257.1"/>
    </source>
</evidence>
<dbReference type="InterPro" id="IPR005119">
    <property type="entry name" value="LysR_subst-bd"/>
</dbReference>
<evidence type="ECO:0000256" key="4">
    <source>
        <dbReference type="ARBA" id="ARBA00023163"/>
    </source>
</evidence>
<keyword evidence="7" id="KW-1185">Reference proteome</keyword>
<keyword evidence="2" id="KW-0805">Transcription regulation</keyword>
<dbReference type="Gene3D" id="1.10.10.10">
    <property type="entry name" value="Winged helix-like DNA-binding domain superfamily/Winged helix DNA-binding domain"/>
    <property type="match status" value="1"/>
</dbReference>
<comment type="caution">
    <text evidence="6">The sequence shown here is derived from an EMBL/GenBank/DDBJ whole genome shotgun (WGS) entry which is preliminary data.</text>
</comment>
<keyword evidence="4" id="KW-0804">Transcription</keyword>